<gene>
    <name evidence="4" type="ORF">IFO66_10700</name>
</gene>
<evidence type="ECO:0000256" key="2">
    <source>
        <dbReference type="ARBA" id="ARBA00022801"/>
    </source>
</evidence>
<dbReference type="Proteomes" id="UP000634529">
    <property type="component" value="Unassembled WGS sequence"/>
</dbReference>
<dbReference type="Gene3D" id="1.10.3210.10">
    <property type="entry name" value="Hypothetical protein af1432"/>
    <property type="match status" value="1"/>
</dbReference>
<protein>
    <submittedName>
        <fullName evidence="4">HD domain-containing protein</fullName>
    </submittedName>
</protein>
<dbReference type="EMBL" id="JACYTN010000006">
    <property type="protein sequence ID" value="MBD8498768.1"/>
    <property type="molecule type" value="Genomic_DNA"/>
</dbReference>
<sequence length="141" mass="16995">MYMKPGLFMWMKYRSKRRRPERYSDTFAYDTAGNEDKHEREMQAAQRIFGLLSTEQGEELMNLWLEFERKESKEARFAASIDRLHPILNNYYNEGDTWRTYQITNEQILKRNCEIGNGSKTLWAYTQQLVHHSIARGYIRE</sequence>
<dbReference type="PANTHER" id="PTHR11845:SF13">
    <property type="entry name" value="5'-DEOXYNUCLEOTIDASE HDDC2"/>
    <property type="match status" value="1"/>
</dbReference>
<accession>A0ABR9AXE8</accession>
<dbReference type="InterPro" id="IPR006674">
    <property type="entry name" value="HD_domain"/>
</dbReference>
<dbReference type="PANTHER" id="PTHR11845">
    <property type="entry name" value="5'-DEOXYNUCLEOTIDASE HDDC2"/>
    <property type="match status" value="1"/>
</dbReference>
<evidence type="ECO:0000256" key="1">
    <source>
        <dbReference type="ARBA" id="ARBA00022723"/>
    </source>
</evidence>
<feature type="domain" description="HD" evidence="3">
    <location>
        <begin position="24"/>
        <end position="123"/>
    </location>
</feature>
<dbReference type="SUPFAM" id="SSF109604">
    <property type="entry name" value="HD-domain/PDEase-like"/>
    <property type="match status" value="1"/>
</dbReference>
<name>A0ABR9AXE8_9BACL</name>
<keyword evidence="2" id="KW-0378">Hydrolase</keyword>
<keyword evidence="5" id="KW-1185">Reference proteome</keyword>
<keyword evidence="1" id="KW-0479">Metal-binding</keyword>
<evidence type="ECO:0000313" key="4">
    <source>
        <dbReference type="EMBL" id="MBD8498768.1"/>
    </source>
</evidence>
<evidence type="ECO:0000313" key="5">
    <source>
        <dbReference type="Proteomes" id="UP000634529"/>
    </source>
</evidence>
<organism evidence="4 5">
    <name type="scientific">Paenibacillus arenosi</name>
    <dbReference type="NCBI Taxonomy" id="2774142"/>
    <lineage>
        <taxon>Bacteria</taxon>
        <taxon>Bacillati</taxon>
        <taxon>Bacillota</taxon>
        <taxon>Bacilli</taxon>
        <taxon>Bacillales</taxon>
        <taxon>Paenibacillaceae</taxon>
        <taxon>Paenibacillus</taxon>
    </lineage>
</organism>
<dbReference type="InterPro" id="IPR039356">
    <property type="entry name" value="YfbR/HDDC2"/>
</dbReference>
<reference evidence="4 5" key="1">
    <citation type="submission" date="2020-09" db="EMBL/GenBank/DDBJ databases">
        <title>Paenibacillus sp. CAU 1523 isolated from sand of Haeundae Beach.</title>
        <authorList>
            <person name="Kim W."/>
        </authorList>
    </citation>
    <scope>NUCLEOTIDE SEQUENCE [LARGE SCALE GENOMIC DNA]</scope>
    <source>
        <strain evidence="4 5">CAU 1523</strain>
    </source>
</reference>
<evidence type="ECO:0000259" key="3">
    <source>
        <dbReference type="Pfam" id="PF13023"/>
    </source>
</evidence>
<proteinExistence type="predicted"/>
<dbReference type="Pfam" id="PF13023">
    <property type="entry name" value="HD_3"/>
    <property type="match status" value="1"/>
</dbReference>
<dbReference type="RefSeq" id="WP_192025136.1">
    <property type="nucleotide sequence ID" value="NZ_JACYTN010000006.1"/>
</dbReference>
<comment type="caution">
    <text evidence="4">The sequence shown here is derived from an EMBL/GenBank/DDBJ whole genome shotgun (WGS) entry which is preliminary data.</text>
</comment>